<evidence type="ECO:0000313" key="2">
    <source>
        <dbReference type="EMBL" id="GEO02523.1"/>
    </source>
</evidence>
<keyword evidence="1" id="KW-1133">Transmembrane helix</keyword>
<protein>
    <submittedName>
        <fullName evidence="2">Uncharacterized protein</fullName>
    </submittedName>
</protein>
<organism evidence="2 3">
    <name type="scientific">Adhaeribacter aerolatus</name>
    <dbReference type="NCBI Taxonomy" id="670289"/>
    <lineage>
        <taxon>Bacteria</taxon>
        <taxon>Pseudomonadati</taxon>
        <taxon>Bacteroidota</taxon>
        <taxon>Cytophagia</taxon>
        <taxon>Cytophagales</taxon>
        <taxon>Hymenobacteraceae</taxon>
        <taxon>Adhaeribacter</taxon>
    </lineage>
</organism>
<keyword evidence="3" id="KW-1185">Reference proteome</keyword>
<feature type="transmembrane region" description="Helical" evidence="1">
    <location>
        <begin position="63"/>
        <end position="80"/>
    </location>
</feature>
<accession>A0A512AS36</accession>
<keyword evidence="1" id="KW-0812">Transmembrane</keyword>
<feature type="transmembrane region" description="Helical" evidence="1">
    <location>
        <begin position="15"/>
        <end position="43"/>
    </location>
</feature>
<dbReference type="Proteomes" id="UP000321532">
    <property type="component" value="Unassembled WGS sequence"/>
</dbReference>
<proteinExistence type="predicted"/>
<feature type="transmembrane region" description="Helical" evidence="1">
    <location>
        <begin position="92"/>
        <end position="112"/>
    </location>
</feature>
<keyword evidence="1" id="KW-0472">Membrane</keyword>
<dbReference type="EMBL" id="BJYS01000001">
    <property type="protein sequence ID" value="GEO02523.1"/>
    <property type="molecule type" value="Genomic_DNA"/>
</dbReference>
<comment type="caution">
    <text evidence="2">The sequence shown here is derived from an EMBL/GenBank/DDBJ whole genome shotgun (WGS) entry which is preliminary data.</text>
</comment>
<evidence type="ECO:0000256" key="1">
    <source>
        <dbReference type="SAM" id="Phobius"/>
    </source>
</evidence>
<dbReference type="AlphaFoldDB" id="A0A512AS36"/>
<name>A0A512AS36_9BACT</name>
<reference evidence="2 3" key="1">
    <citation type="submission" date="2019-07" db="EMBL/GenBank/DDBJ databases">
        <title>Whole genome shotgun sequence of Adhaeribacter aerolatus NBRC 106133.</title>
        <authorList>
            <person name="Hosoyama A."/>
            <person name="Uohara A."/>
            <person name="Ohji S."/>
            <person name="Ichikawa N."/>
        </authorList>
    </citation>
    <scope>NUCLEOTIDE SEQUENCE [LARGE SCALE GENOMIC DNA]</scope>
    <source>
        <strain evidence="2 3">NBRC 106133</strain>
    </source>
</reference>
<sequence length="121" mass="13724">MVQTVREILNAKTPLIHFLLILVLSFLLCSSLYILIIPIFYWFSFGEGESAARIASLPLNTFILNWAALIVVLIITFGRLKTNVKRDNLSKAKSYLLTGIIITGLYFFRLVIGESLINLFQ</sequence>
<evidence type="ECO:0000313" key="3">
    <source>
        <dbReference type="Proteomes" id="UP000321532"/>
    </source>
</evidence>
<gene>
    <name evidence="2" type="ORF">AAE02nite_01870</name>
</gene>